<feature type="transmembrane region" description="Helical" evidence="5">
    <location>
        <begin position="259"/>
        <end position="284"/>
    </location>
</feature>
<feature type="transmembrane region" description="Helical" evidence="5">
    <location>
        <begin position="65"/>
        <end position="90"/>
    </location>
</feature>
<dbReference type="OrthoDB" id="354989at2"/>
<protein>
    <submittedName>
        <fullName evidence="6">Xanthine/uracil/vitamin C permease</fullName>
    </submittedName>
</protein>
<feature type="transmembrane region" description="Helical" evidence="5">
    <location>
        <begin position="36"/>
        <end position="53"/>
    </location>
</feature>
<dbReference type="AlphaFoldDB" id="A0A317CQU0"/>
<feature type="transmembrane region" description="Helical" evidence="5">
    <location>
        <begin position="204"/>
        <end position="223"/>
    </location>
</feature>
<evidence type="ECO:0000256" key="4">
    <source>
        <dbReference type="ARBA" id="ARBA00023136"/>
    </source>
</evidence>
<dbReference type="EMBL" id="QGKM01000001">
    <property type="protein sequence ID" value="PWR00640.1"/>
    <property type="molecule type" value="Genomic_DNA"/>
</dbReference>
<keyword evidence="2 5" id="KW-0812">Transmembrane</keyword>
<dbReference type="InterPro" id="IPR006043">
    <property type="entry name" value="NCS2"/>
</dbReference>
<feature type="transmembrane region" description="Helical" evidence="5">
    <location>
        <begin position="110"/>
        <end position="128"/>
    </location>
</feature>
<evidence type="ECO:0000256" key="1">
    <source>
        <dbReference type="ARBA" id="ARBA00004141"/>
    </source>
</evidence>
<evidence type="ECO:0000256" key="3">
    <source>
        <dbReference type="ARBA" id="ARBA00022989"/>
    </source>
</evidence>
<dbReference type="GO" id="GO:0015205">
    <property type="term" value="F:nucleobase transmembrane transporter activity"/>
    <property type="evidence" value="ECO:0007669"/>
    <property type="project" value="UniProtKB-ARBA"/>
</dbReference>
<accession>A0A317CQU0</accession>
<keyword evidence="7" id="KW-1185">Reference proteome</keyword>
<dbReference type="RefSeq" id="WP_109835621.1">
    <property type="nucleotide sequence ID" value="NZ_QGKM01000001.1"/>
</dbReference>
<gene>
    <name evidence="6" type="ORF">DKW60_00080</name>
</gene>
<feature type="transmembrane region" description="Helical" evidence="5">
    <location>
        <begin position="172"/>
        <end position="192"/>
    </location>
</feature>
<keyword evidence="4 5" id="KW-0472">Membrane</keyword>
<feature type="transmembrane region" description="Helical" evidence="5">
    <location>
        <begin position="348"/>
        <end position="370"/>
    </location>
</feature>
<dbReference type="Pfam" id="PF00860">
    <property type="entry name" value="Xan_ur_permease"/>
    <property type="match status" value="1"/>
</dbReference>
<evidence type="ECO:0000313" key="7">
    <source>
        <dbReference type="Proteomes" id="UP000245539"/>
    </source>
</evidence>
<sequence length="467" mass="50743">MQVIKRVEGGEQPHWPLGPFQIRLPFVHYRWEMAEMIQGMIMFVVGLAMIPLLESTLGIPYEAALAFTFIAGILYTLPALLGVPLVPGWITPAIPVVLVYLKGFEPGPEAIQALFALQIEVALIFFILGATRLGSKLVEIIPNSLKSGIIIGAGIAALMGELKVGGRIDGTPISLILGAFISAYILFSVSFKRLTENHPIARKIANFGMVPGMILAMIIGWIVGEYPLPEIEWGMTDPNFALLSEYLVFNVGFPNLETYLIAIPTAIIAYVIAFGDIVIGFTLVKRIDHLRTDEKIDMSVDRVHLVTAIRNFIHALLAPWPGLAGPLWTAAHATVAERYAIGRKSMESIYSGGGTFWITGLIALMILPLVTLFKPVLPIALSLTLILTAYICIMVGMEQLKTSVERGVAGIVAVTLAMPDPKSTIFAVVVGLVLYFFIEKPRLLGKTETKSDDEAAAVAPQAKVETP</sequence>
<comment type="caution">
    <text evidence="6">The sequence shown here is derived from an EMBL/GenBank/DDBJ whole genome shotgun (WGS) entry which is preliminary data.</text>
</comment>
<dbReference type="Proteomes" id="UP000245539">
    <property type="component" value="Unassembled WGS sequence"/>
</dbReference>
<keyword evidence="3 5" id="KW-1133">Transmembrane helix</keyword>
<feature type="transmembrane region" description="Helical" evidence="5">
    <location>
        <begin position="140"/>
        <end position="160"/>
    </location>
</feature>
<feature type="transmembrane region" description="Helical" evidence="5">
    <location>
        <begin position="376"/>
        <end position="396"/>
    </location>
</feature>
<organism evidence="6 7">
    <name type="scientific">Leucothrix pacifica</name>
    <dbReference type="NCBI Taxonomy" id="1247513"/>
    <lineage>
        <taxon>Bacteria</taxon>
        <taxon>Pseudomonadati</taxon>
        <taxon>Pseudomonadota</taxon>
        <taxon>Gammaproteobacteria</taxon>
        <taxon>Thiotrichales</taxon>
        <taxon>Thiotrichaceae</taxon>
        <taxon>Leucothrix</taxon>
    </lineage>
</organism>
<evidence type="ECO:0000256" key="2">
    <source>
        <dbReference type="ARBA" id="ARBA00022692"/>
    </source>
</evidence>
<dbReference type="GO" id="GO:0016020">
    <property type="term" value="C:membrane"/>
    <property type="evidence" value="ECO:0007669"/>
    <property type="project" value="UniProtKB-SubCell"/>
</dbReference>
<evidence type="ECO:0000313" key="6">
    <source>
        <dbReference type="EMBL" id="PWR00640.1"/>
    </source>
</evidence>
<name>A0A317CQU0_9GAMM</name>
<proteinExistence type="predicted"/>
<evidence type="ECO:0000256" key="5">
    <source>
        <dbReference type="SAM" id="Phobius"/>
    </source>
</evidence>
<comment type="subcellular location">
    <subcellularLocation>
        <location evidence="1">Membrane</location>
        <topology evidence="1">Multi-pass membrane protein</topology>
    </subcellularLocation>
</comment>
<reference evidence="6 7" key="1">
    <citation type="submission" date="2018-05" db="EMBL/GenBank/DDBJ databases">
        <title>Leucothrix arctica sp. nov., isolated from Arctic seawater.</title>
        <authorList>
            <person name="Choi A."/>
            <person name="Baek K."/>
        </authorList>
    </citation>
    <scope>NUCLEOTIDE SEQUENCE [LARGE SCALE GENOMIC DNA]</scope>
    <source>
        <strain evidence="6 7">JCM 18388</strain>
    </source>
</reference>